<dbReference type="GO" id="GO:0004553">
    <property type="term" value="F:hydrolase activity, hydrolyzing O-glycosyl compounds"/>
    <property type="evidence" value="ECO:0007669"/>
    <property type="project" value="InterPro"/>
</dbReference>
<keyword evidence="1" id="KW-0378">Hydrolase</keyword>
<comment type="caution">
    <text evidence="5">The sequence shown here is derived from an EMBL/GenBank/DDBJ whole genome shotgun (WGS) entry which is preliminary data.</text>
</comment>
<dbReference type="Gene3D" id="3.20.20.80">
    <property type="entry name" value="Glycosidases"/>
    <property type="match status" value="1"/>
</dbReference>
<dbReference type="InterPro" id="IPR001000">
    <property type="entry name" value="GH10_dom"/>
</dbReference>
<reference evidence="6" key="1">
    <citation type="submission" date="2017-09" db="EMBL/GenBank/DDBJ databases">
        <title>Depth-based differentiation of microbial function through sediment-hosted aquifers and enrichment of novel symbionts in the deep terrestrial subsurface.</title>
        <authorList>
            <person name="Probst A.J."/>
            <person name="Ladd B."/>
            <person name="Jarett J.K."/>
            <person name="Geller-Mcgrath D.E."/>
            <person name="Sieber C.M.K."/>
            <person name="Emerson J.B."/>
            <person name="Anantharaman K."/>
            <person name="Thomas B.C."/>
            <person name="Malmstrom R."/>
            <person name="Stieglmeier M."/>
            <person name="Klingl A."/>
            <person name="Woyke T."/>
            <person name="Ryan C.M."/>
            <person name="Banfield J.F."/>
        </authorList>
    </citation>
    <scope>NUCLEOTIDE SEQUENCE [LARGE SCALE GENOMIC DNA]</scope>
</reference>
<dbReference type="AlphaFoldDB" id="A0A2H0X006"/>
<protein>
    <recommendedName>
        <fullName evidence="4">GH10 domain-containing protein</fullName>
    </recommendedName>
</protein>
<keyword evidence="3" id="KW-0624">Polysaccharide degradation</keyword>
<evidence type="ECO:0000256" key="3">
    <source>
        <dbReference type="ARBA" id="ARBA00023326"/>
    </source>
</evidence>
<evidence type="ECO:0000313" key="6">
    <source>
        <dbReference type="Proteomes" id="UP000229675"/>
    </source>
</evidence>
<dbReference type="Pfam" id="PF00331">
    <property type="entry name" value="Glyco_hydro_10"/>
    <property type="match status" value="1"/>
</dbReference>
<organism evidence="5 6">
    <name type="scientific">Candidatus Nealsonbacteria bacterium CG09_land_8_20_14_0_10_42_14</name>
    <dbReference type="NCBI Taxonomy" id="1974707"/>
    <lineage>
        <taxon>Bacteria</taxon>
        <taxon>Candidatus Nealsoniibacteriota</taxon>
    </lineage>
</organism>
<dbReference type="InterPro" id="IPR017853">
    <property type="entry name" value="GH"/>
</dbReference>
<sequence>MRKFLKKTLLGILIFLLLFAGYLFIGTTEPAESITWGVNFSQKHAEFLGLDWKKTYVSLIDDLGVKNIKLAVYWDLVENEEGKYNFNDLDWQIQKAEEAQVKLLLVVGMKAPRWPECHIPGWAAGMSKIEQQERISKLIENIVLHYRDSDAIWAWQVENEPFFPFGECPWTDRDFLKKEIDLVKSLDERSRPVVISESGEYPLWVMAASYGDIVGVTMYKKVWVHQVGIYLTYFFPPVFYHRKAEIVRKLFNKEVIGVELQAEPWGPKLLYDSPLEEQEKTMNLEQFKYNIEFAKKTGLDTHYLWGAEWWYWMKVKQDRPEIWDEAQKLF</sequence>
<accession>A0A2H0X006</accession>
<evidence type="ECO:0000256" key="1">
    <source>
        <dbReference type="ARBA" id="ARBA00022801"/>
    </source>
</evidence>
<dbReference type="Proteomes" id="UP000229675">
    <property type="component" value="Unassembled WGS sequence"/>
</dbReference>
<evidence type="ECO:0000256" key="2">
    <source>
        <dbReference type="ARBA" id="ARBA00023277"/>
    </source>
</evidence>
<feature type="domain" description="GH10" evidence="4">
    <location>
        <begin position="73"/>
        <end position="164"/>
    </location>
</feature>
<evidence type="ECO:0000313" key="5">
    <source>
        <dbReference type="EMBL" id="PIS17519.1"/>
    </source>
</evidence>
<proteinExistence type="predicted"/>
<name>A0A2H0X006_9BACT</name>
<gene>
    <name evidence="5" type="ORF">COT59_00230</name>
</gene>
<dbReference type="GO" id="GO:0000272">
    <property type="term" value="P:polysaccharide catabolic process"/>
    <property type="evidence" value="ECO:0007669"/>
    <property type="project" value="UniProtKB-KW"/>
</dbReference>
<dbReference type="SUPFAM" id="SSF51445">
    <property type="entry name" value="(Trans)glycosidases"/>
    <property type="match status" value="1"/>
</dbReference>
<evidence type="ECO:0000259" key="4">
    <source>
        <dbReference type="Pfam" id="PF00331"/>
    </source>
</evidence>
<dbReference type="EMBL" id="PEZD01000006">
    <property type="protein sequence ID" value="PIS17519.1"/>
    <property type="molecule type" value="Genomic_DNA"/>
</dbReference>
<keyword evidence="2" id="KW-0119">Carbohydrate metabolism</keyword>